<evidence type="ECO:0000313" key="3">
    <source>
        <dbReference type="EMBL" id="SDC77270.1"/>
    </source>
</evidence>
<dbReference type="Gene3D" id="3.40.30.10">
    <property type="entry name" value="Glutaredoxin"/>
    <property type="match status" value="1"/>
</dbReference>
<keyword evidence="4" id="KW-1185">Reference proteome</keyword>
<dbReference type="InterPro" id="IPR036282">
    <property type="entry name" value="Glutathione-S-Trfase_C_sf"/>
</dbReference>
<feature type="domain" description="GST C-terminal" evidence="2">
    <location>
        <begin position="83"/>
        <end position="211"/>
    </location>
</feature>
<dbReference type="GO" id="GO:0006559">
    <property type="term" value="P:L-phenylalanine catabolic process"/>
    <property type="evidence" value="ECO:0007669"/>
    <property type="project" value="TreeGrafter"/>
</dbReference>
<dbReference type="CDD" id="cd00299">
    <property type="entry name" value="GST_C_family"/>
    <property type="match status" value="1"/>
</dbReference>
<proteinExistence type="predicted"/>
<dbReference type="PROSITE" id="PS50405">
    <property type="entry name" value="GST_CTER"/>
    <property type="match status" value="1"/>
</dbReference>
<dbReference type="STRING" id="938405.SAMN02927895_02044"/>
<protein>
    <submittedName>
        <fullName evidence="3">Glutathione S-transferase</fullName>
    </submittedName>
</protein>
<dbReference type="GO" id="GO:0006749">
    <property type="term" value="P:glutathione metabolic process"/>
    <property type="evidence" value="ECO:0007669"/>
    <property type="project" value="TreeGrafter"/>
</dbReference>
<dbReference type="AlphaFoldDB" id="A0A1G6PAG5"/>
<dbReference type="PANTHER" id="PTHR42673:SF4">
    <property type="entry name" value="MALEYLACETOACETATE ISOMERASE"/>
    <property type="match status" value="1"/>
</dbReference>
<dbReference type="GO" id="GO:0016034">
    <property type="term" value="F:maleylacetoacetate isomerase activity"/>
    <property type="evidence" value="ECO:0007669"/>
    <property type="project" value="TreeGrafter"/>
</dbReference>
<dbReference type="InterPro" id="IPR036249">
    <property type="entry name" value="Thioredoxin-like_sf"/>
</dbReference>
<evidence type="ECO:0000313" key="4">
    <source>
        <dbReference type="Proteomes" id="UP000198925"/>
    </source>
</evidence>
<organism evidence="3 4">
    <name type="scientific">Belnapia rosea</name>
    <dbReference type="NCBI Taxonomy" id="938405"/>
    <lineage>
        <taxon>Bacteria</taxon>
        <taxon>Pseudomonadati</taxon>
        <taxon>Pseudomonadota</taxon>
        <taxon>Alphaproteobacteria</taxon>
        <taxon>Acetobacterales</taxon>
        <taxon>Roseomonadaceae</taxon>
        <taxon>Belnapia</taxon>
    </lineage>
</organism>
<dbReference type="SUPFAM" id="SSF47616">
    <property type="entry name" value="GST C-terminal domain-like"/>
    <property type="match status" value="1"/>
</dbReference>
<reference evidence="3 4" key="1">
    <citation type="submission" date="2016-10" db="EMBL/GenBank/DDBJ databases">
        <authorList>
            <person name="de Groot N.N."/>
        </authorList>
    </citation>
    <scope>NUCLEOTIDE SEQUENCE [LARGE SCALE GENOMIC DNA]</scope>
    <source>
        <strain evidence="3 4">CPCC 100156</strain>
    </source>
</reference>
<evidence type="ECO:0000259" key="1">
    <source>
        <dbReference type="PROSITE" id="PS50404"/>
    </source>
</evidence>
<sequence>MAELEIIGVARSNYVWTCRIACAEKGVEYRLTRGFPNTPEMRALHPFGKIPAMRHGGLLLCESKAICTYVDRAFPGPRLIPEEPAAAALVEQWVSLVNTAIDPLCMRRYLYAHVFPGTPDGAPDGAAIAAALPALGEQLDLLDRSVAPTGHLAGDGFTLADAFLVPILYYIARLPEAGRIMAGLPALTGYLRRHLARPSVAATEPPPPKPR</sequence>
<dbReference type="InterPro" id="IPR004045">
    <property type="entry name" value="Glutathione_S-Trfase_N"/>
</dbReference>
<dbReference type="Pfam" id="PF13417">
    <property type="entry name" value="GST_N_3"/>
    <property type="match status" value="1"/>
</dbReference>
<dbReference type="InterPro" id="IPR010987">
    <property type="entry name" value="Glutathione-S-Trfase_C-like"/>
</dbReference>
<feature type="domain" description="GST N-terminal" evidence="1">
    <location>
        <begin position="2"/>
        <end position="78"/>
    </location>
</feature>
<keyword evidence="3" id="KW-0808">Transferase</keyword>
<gene>
    <name evidence="3" type="ORF">SAMN04487779_1002326</name>
</gene>
<dbReference type="GO" id="GO:0004364">
    <property type="term" value="F:glutathione transferase activity"/>
    <property type="evidence" value="ECO:0007669"/>
    <property type="project" value="TreeGrafter"/>
</dbReference>
<dbReference type="PANTHER" id="PTHR42673">
    <property type="entry name" value="MALEYLACETOACETATE ISOMERASE"/>
    <property type="match status" value="1"/>
</dbReference>
<dbReference type="RefSeq" id="WP_090662135.1">
    <property type="nucleotide sequence ID" value="NZ_FMZX01000002.1"/>
</dbReference>
<dbReference type="SUPFAM" id="SSF52833">
    <property type="entry name" value="Thioredoxin-like"/>
    <property type="match status" value="1"/>
</dbReference>
<evidence type="ECO:0000259" key="2">
    <source>
        <dbReference type="PROSITE" id="PS50405"/>
    </source>
</evidence>
<dbReference type="SFLD" id="SFLDS00019">
    <property type="entry name" value="Glutathione_Transferase_(cytos"/>
    <property type="match status" value="1"/>
</dbReference>
<dbReference type="PROSITE" id="PS50404">
    <property type="entry name" value="GST_NTER"/>
    <property type="match status" value="1"/>
</dbReference>
<dbReference type="Gene3D" id="1.20.1050.10">
    <property type="match status" value="1"/>
</dbReference>
<accession>A0A1G6PAG5</accession>
<dbReference type="Proteomes" id="UP000198925">
    <property type="component" value="Unassembled WGS sequence"/>
</dbReference>
<dbReference type="EMBL" id="FMZX01000002">
    <property type="protein sequence ID" value="SDC77270.1"/>
    <property type="molecule type" value="Genomic_DNA"/>
</dbReference>
<dbReference type="SFLD" id="SFLDG00358">
    <property type="entry name" value="Main_(cytGST)"/>
    <property type="match status" value="1"/>
</dbReference>
<name>A0A1G6PAG5_9PROT</name>
<dbReference type="Pfam" id="PF13410">
    <property type="entry name" value="GST_C_2"/>
    <property type="match status" value="1"/>
</dbReference>
<dbReference type="InterPro" id="IPR040079">
    <property type="entry name" value="Glutathione_S-Trfase"/>
</dbReference>